<gene>
    <name evidence="1" type="ORF">RHEph02_gp020</name>
</gene>
<sequence>MKITEQNFLTLAKSLPLGGKRKYNHCGNSPSMTLHNDLRRIWAYCHRCEKTYQSDRASLLSMAELDQYERQGLSQKTISVPSDCVQEYKADEPISLLWMTWLLRGGISQQLRREYSLGWSKKLGRAVLPVYTTHSSSMLETLVLRALLPNQSPKYIMDSLSPNTAVFLSKPERASLMKMDEQDRLYDVVFVEDVLSCIRVGEYVPTGSLLGTGLGSGKLDRIISAGSRQSGKPLRCGLWLDPDKAGQQGNKKLLRSLSLMGLECSIISSPRDPKNMSNYEIQRRLLVDRCDPIEDYAEQKGLSDPITYGSSGCTGR</sequence>
<dbReference type="InterPro" id="IPR034154">
    <property type="entry name" value="TOPRIM_DnaG/twinkle"/>
</dbReference>
<name>L7TM03_9CAUD</name>
<evidence type="ECO:0000313" key="1">
    <source>
        <dbReference type="EMBL" id="AGC35587.1"/>
    </source>
</evidence>
<dbReference type="EMBL" id="JX483874">
    <property type="protein sequence ID" value="AGC35587.1"/>
    <property type="molecule type" value="Genomic_DNA"/>
</dbReference>
<proteinExistence type="predicted"/>
<evidence type="ECO:0000313" key="2">
    <source>
        <dbReference type="Proteomes" id="UP000011151"/>
    </source>
</evidence>
<dbReference type="CDD" id="cd01029">
    <property type="entry name" value="TOPRIM_primases"/>
    <property type="match status" value="1"/>
</dbReference>
<protein>
    <submittedName>
        <fullName evidence="1">Putative DNA primase protein</fullName>
    </submittedName>
</protein>
<accession>L7TM03</accession>
<reference evidence="1 2" key="1">
    <citation type="journal article" date="2013" name="Appl. Environ. Microbiol.">
        <title>Narrow Host-Range Bacteriophages that Infect Rhizobium etli associate with Distinct Genomic Types.</title>
        <authorList>
            <person name="Santamaria R.I."/>
            <person name="Bustos P."/>
            <person name="Sepulveda-Robles O."/>
            <person name="Lozano L."/>
            <person name="Rodriguez C."/>
            <person name="Fernandez J.L."/>
            <person name="Juarez S."/>
            <person name="Kameyama L."/>
            <person name="Guarneros G."/>
            <person name="Davila G."/>
            <person name="Gonzalez V."/>
        </authorList>
    </citation>
    <scope>NUCLEOTIDE SEQUENCE [LARGE SCALE GENOMIC DNA]</scope>
</reference>
<dbReference type="Proteomes" id="UP000011151">
    <property type="component" value="Segment"/>
</dbReference>
<organism evidence="1 2">
    <name type="scientific">Rhizobium phage RHEph02</name>
    <dbReference type="NCBI Taxonomy" id="1220602"/>
    <lineage>
        <taxon>Viruses</taxon>
        <taxon>Duplodnaviria</taxon>
        <taxon>Heunggongvirae</taxon>
        <taxon>Uroviricota</taxon>
        <taxon>Caudoviricetes</taxon>
        <taxon>Autographivirales</taxon>
        <taxon>Dunnvirinae</taxon>
        <taxon>Cuernavacavirus</taxon>
        <taxon>Cuernavacavirus RHEph02</taxon>
    </lineage>
</organism>
<keyword evidence="2" id="KW-1185">Reference proteome</keyword>